<reference evidence="1 2" key="2">
    <citation type="journal article" date="2012" name="BMC Genomics">
        <title>A comparative genomics perspective on the genetic content of the alkaliphilic haloarchaeon Natrialba magadii ATCC 43099T.</title>
        <authorList>
            <person name="Siddaramappa S."/>
            <person name="Challacombe J.F."/>
            <person name="Decastro R.E."/>
            <person name="Pfeiffer F."/>
            <person name="Sastre D.E."/>
            <person name="Gimenez M.I."/>
            <person name="Paggi R.A."/>
            <person name="Detter J.C."/>
            <person name="Davenport K.W."/>
            <person name="Goodwin L.A."/>
            <person name="Kyrpides N."/>
            <person name="Tapia R."/>
            <person name="Pitluck S."/>
            <person name="Lucas S."/>
            <person name="Woyke T."/>
            <person name="Maupin-Furlow J.A."/>
        </authorList>
    </citation>
    <scope>NUCLEOTIDE SEQUENCE [LARGE SCALE GENOMIC DNA]</scope>
    <source>
        <strain evidence="2">ATCC 43099 / DSM 3394 / CCM 3739 / CIP 104546 / IAM 13178 / JCM 8861 / NBRC 102185 / NCIMB 2190 / MS3</strain>
    </source>
</reference>
<dbReference type="AlphaFoldDB" id="D3T1Y2"/>
<evidence type="ECO:0000313" key="2">
    <source>
        <dbReference type="Proteomes" id="UP000001879"/>
    </source>
</evidence>
<gene>
    <name evidence="1" type="ordered locus">Nmag_4065</name>
</gene>
<evidence type="ECO:0000313" key="1">
    <source>
        <dbReference type="EMBL" id="ADD07591.1"/>
    </source>
</evidence>
<geneLocation type="plasmid" evidence="1 2">
    <name>pNMAG02</name>
</geneLocation>
<sequence length="47" mass="5317">MAKLCNECEAHLKKALVANDTSEKDFHIRQVLQMCSVDDLPEESPTQ</sequence>
<dbReference type="PaxDb" id="547559-Nmag_4065"/>
<dbReference type="Proteomes" id="UP000001879">
    <property type="component" value="Plasmid pNMAG02"/>
</dbReference>
<dbReference type="KEGG" id="nmg:Nmag_4065"/>
<dbReference type="eggNOG" id="arCOG09267">
    <property type="taxonomic scope" value="Archaea"/>
</dbReference>
<keyword evidence="2" id="KW-1185">Reference proteome</keyword>
<name>D3T1Y2_NATMM</name>
<reference evidence="2" key="1">
    <citation type="submission" date="2010-02" db="EMBL/GenBank/DDBJ databases">
        <title>Complete sequence of plasmid 2 of Natrialba magadii ATCC 43099.</title>
        <authorList>
            <consortium name="US DOE Joint Genome Institute"/>
            <person name="Lucas S."/>
            <person name="Copeland A."/>
            <person name="Lapidus A."/>
            <person name="Cheng J.-F."/>
            <person name="Bruce D."/>
            <person name="Goodwin L."/>
            <person name="Pitluck S."/>
            <person name="Davenport K."/>
            <person name="Saunders E."/>
            <person name="Detter J.C."/>
            <person name="Han C."/>
            <person name="Tapia R."/>
            <person name="Land M."/>
            <person name="Hauser L."/>
            <person name="Kyrpides N."/>
            <person name="Mikhailova N."/>
            <person name="De Castro R.E."/>
            <person name="Maupin-Furlow J.A."/>
            <person name="Woyke T."/>
        </authorList>
    </citation>
    <scope>NUCLEOTIDE SEQUENCE [LARGE SCALE GENOMIC DNA]</scope>
    <source>
        <strain evidence="2">ATCC 43099 / DSM 3394 / CCM 3739 / CIP 104546 / IAM 13178 / JCM 8861 / NBRC 102185 / NCIMB 2190 / MS3</strain>
        <plasmid evidence="2">pNMAG02</plasmid>
    </source>
</reference>
<proteinExistence type="predicted"/>
<dbReference type="EMBL" id="CP001934">
    <property type="protein sequence ID" value="ADD07591.1"/>
    <property type="molecule type" value="Genomic_DNA"/>
</dbReference>
<accession>D3T1Y2</accession>
<dbReference type="HOGENOM" id="CLU_213002_0_0_2"/>
<organism evidence="1 2">
    <name type="scientific">Natrialba magadii (strain ATCC 43099 / DSM 3394 / CCM 3739 / CIP 104546 / IAM 13178 / JCM 8861 / NBRC 102185 / NCIMB 2190 / MS3)</name>
    <name type="common">Natronobacterium magadii</name>
    <dbReference type="NCBI Taxonomy" id="547559"/>
    <lineage>
        <taxon>Archaea</taxon>
        <taxon>Methanobacteriati</taxon>
        <taxon>Methanobacteriota</taxon>
        <taxon>Stenosarchaea group</taxon>
        <taxon>Halobacteria</taxon>
        <taxon>Halobacteriales</taxon>
        <taxon>Natrialbaceae</taxon>
        <taxon>Natrialba</taxon>
    </lineage>
</organism>
<protein>
    <submittedName>
        <fullName evidence="1">Uncharacterized protein</fullName>
    </submittedName>
</protein>
<keyword evidence="1" id="KW-0614">Plasmid</keyword>